<dbReference type="GO" id="GO:0043565">
    <property type="term" value="F:sequence-specific DNA binding"/>
    <property type="evidence" value="ECO:0007669"/>
    <property type="project" value="TreeGrafter"/>
</dbReference>
<dbReference type="PANTHER" id="PTHR24408">
    <property type="entry name" value="ZINC FINGER PROTEIN"/>
    <property type="match status" value="1"/>
</dbReference>
<evidence type="ECO:0000256" key="8">
    <source>
        <dbReference type="PROSITE-ProRule" id="PRU00042"/>
    </source>
</evidence>
<keyword evidence="2" id="KW-0479">Metal-binding</keyword>
<keyword evidence="5" id="KW-0862">Zinc</keyword>
<reference evidence="11" key="2">
    <citation type="submission" date="2024-01" db="EMBL/GenBank/DDBJ databases">
        <authorList>
            <person name="He J."/>
            <person name="Wang M."/>
            <person name="Zheng J."/>
            <person name="Liu Z."/>
        </authorList>
    </citation>
    <scope>NUCLEOTIDE SEQUENCE</scope>
    <source>
        <strain evidence="11">ZL_2023a</strain>
        <tissue evidence="11">Muscle</tissue>
    </source>
</reference>
<gene>
    <name evidence="11" type="ORF">OTU49_014982</name>
</gene>
<comment type="caution">
    <text evidence="11">The sequence shown here is derived from an EMBL/GenBank/DDBJ whole genome shotgun (WGS) entry which is preliminary data.</text>
</comment>
<keyword evidence="12" id="KW-1185">Reference proteome</keyword>
<dbReference type="InterPro" id="IPR036236">
    <property type="entry name" value="Znf_C2H2_sf"/>
</dbReference>
<evidence type="ECO:0000256" key="3">
    <source>
        <dbReference type="ARBA" id="ARBA00022737"/>
    </source>
</evidence>
<evidence type="ECO:0000256" key="6">
    <source>
        <dbReference type="ARBA" id="ARBA00023125"/>
    </source>
</evidence>
<keyword evidence="6" id="KW-0238">DNA-binding</keyword>
<sequence length="1243" mass="141587">MSAEDVQETSSKHVKDPESVMVVKHCNVLGKEEQELETVVVDMNDEAPSKPEQNIAFVGKAHLDVPVKPKQNLETVMEKTHIDELGELEQTSGLSITNICIGDLSNSQEDLVTISINDCHPNDALNGGQNCVSSDGNLSCVNVSSLETKDFTAETRSIIVGDSQEYIASDLRKASISIKHSSKNILAVPLCNKSANYSPRLNGTCVDPSSTMLINREMEVGKVSNSSKARNFSTPQNANKVFPCSTYSQIQVRVNKKLKNVNNEFSIGRQNFMENTVHYSDNDEALISRQLDELTGIDNNIAAENNRPVNEIMKTSNNKTVSEINDVNCKTQDGSNHSCCFCRHILKRSKGNTWLSLNKPLPLSLLNPISLLQCLGISSPLLATGRTNDNLISVCRQCYALLSDGDAVYQRLLSVISQMKQLWPDDDSELLTVTVSSNGSDKALKKNQILQILKNKQPLQSSHTTHRKCRFILPKPDMVKESHSLLNNIDGKMAKVRLKKEHSYNKMRICGFCGMDLYGEDEWNLHQAAVHRVDQKWRWFNLQPTLKTLLAKKIQQFNVKQNEDLRQNFQYEMTNAHKCAACSSNFSLHDEFVVHLRQYHNMVVDEDFLSSVLEDANLMNKRNISEREHMENPIQIKSEVMWHDQYGKSSVSDMVHSNSIQDNDAITCEEMGMQRIIDCGKEEQSQINTENQSLRVPDDFHNYIGTKDTVKLEKENSKKDCRVELCCSICEKSFIRQSDLEKHEQFQHSKSVKMSETKVIKDNKLVPSPGINSLPRTLRAKTKVTCKLCNQICCSSEDLNYHVDTCHENSVVILNKDGYGGVIDNRLHMSKAIGSDLDVQNESEVPKFQANASGKKLDKTQSFVCRVCGNTFVNRLLLVRHKCSSHGDVCGVGEGNGLVMVECNLCGRRLNGIRSLHLHMSKVHKKSPKYPLKHRCKICIYHSKTRNQLEKHMQEKHGLNVLPPVECKECGKMYSAKYIDIHIANMHENQKRFSCNFCAMKFNVKSSLKCHISYEHANNKWPCVKCHIEFEKYHQLRQHRIYVHSTKIYTCQQCGKTFKRKSDMTEHEKRRHMEKIMSECTYCTKAYADRKKLRTHLIKKHGVAWEDTLSKSYARHQQENNCLRKRQHRSSSASQNLPHNEETEGIGIQQSKYDLEHTGQHVLYEEGQKGLFEEQYQDGDSCQIYQHQHCAQVEERTITTYEGASVETLENEQEYNMVQVTEGSENITNMANICYIVLEETQP</sequence>
<keyword evidence="7" id="KW-0539">Nucleus</keyword>
<feature type="domain" description="C2H2-type" evidence="10">
    <location>
        <begin position="725"/>
        <end position="753"/>
    </location>
</feature>
<dbReference type="Proteomes" id="UP001445076">
    <property type="component" value="Unassembled WGS sequence"/>
</dbReference>
<proteinExistence type="predicted"/>
<reference evidence="11 12" key="1">
    <citation type="journal article" date="2024" name="BMC Genomics">
        <title>Genome assembly of redclaw crayfish (Cherax quadricarinatus) provides insights into its immune adaptation and hypoxia tolerance.</title>
        <authorList>
            <person name="Liu Z."/>
            <person name="Zheng J."/>
            <person name="Li H."/>
            <person name="Fang K."/>
            <person name="Wang S."/>
            <person name="He J."/>
            <person name="Zhou D."/>
            <person name="Weng S."/>
            <person name="Chi M."/>
            <person name="Gu Z."/>
            <person name="He J."/>
            <person name="Li F."/>
            <person name="Wang M."/>
        </authorList>
    </citation>
    <scope>NUCLEOTIDE SEQUENCE [LARGE SCALE GENOMIC DNA]</scope>
    <source>
        <strain evidence="11">ZL_2023a</strain>
    </source>
</reference>
<evidence type="ECO:0000256" key="1">
    <source>
        <dbReference type="ARBA" id="ARBA00004123"/>
    </source>
</evidence>
<dbReference type="PROSITE" id="PS00028">
    <property type="entry name" value="ZINC_FINGER_C2H2_1"/>
    <property type="match status" value="7"/>
</dbReference>
<dbReference type="GO" id="GO:0000981">
    <property type="term" value="F:DNA-binding transcription factor activity, RNA polymerase II-specific"/>
    <property type="evidence" value="ECO:0007669"/>
    <property type="project" value="TreeGrafter"/>
</dbReference>
<dbReference type="Pfam" id="PF00096">
    <property type="entry name" value="zf-C2H2"/>
    <property type="match status" value="2"/>
</dbReference>
<dbReference type="SUPFAM" id="SSF57667">
    <property type="entry name" value="beta-beta-alpha zinc fingers"/>
    <property type="match status" value="2"/>
</dbReference>
<dbReference type="SMART" id="SM00355">
    <property type="entry name" value="ZnF_C2H2"/>
    <property type="match status" value="12"/>
</dbReference>
<dbReference type="InterPro" id="IPR013087">
    <property type="entry name" value="Znf_C2H2_type"/>
</dbReference>
<evidence type="ECO:0000259" key="10">
    <source>
        <dbReference type="PROSITE" id="PS50157"/>
    </source>
</evidence>
<comment type="subcellular location">
    <subcellularLocation>
        <location evidence="1">Nucleus</location>
    </subcellularLocation>
</comment>
<evidence type="ECO:0000256" key="4">
    <source>
        <dbReference type="ARBA" id="ARBA00022771"/>
    </source>
</evidence>
<dbReference type="PROSITE" id="PS50157">
    <property type="entry name" value="ZINC_FINGER_C2H2_2"/>
    <property type="match status" value="4"/>
</dbReference>
<dbReference type="EMBL" id="JARKIK010000007">
    <property type="protein sequence ID" value="KAK8750736.1"/>
    <property type="molecule type" value="Genomic_DNA"/>
</dbReference>
<evidence type="ECO:0000256" key="5">
    <source>
        <dbReference type="ARBA" id="ARBA00022833"/>
    </source>
</evidence>
<feature type="domain" description="C2H2-type" evidence="10">
    <location>
        <begin position="993"/>
        <end position="1021"/>
    </location>
</feature>
<dbReference type="GO" id="GO:0008270">
    <property type="term" value="F:zinc ion binding"/>
    <property type="evidence" value="ECO:0007669"/>
    <property type="project" value="UniProtKB-KW"/>
</dbReference>
<feature type="region of interest" description="Disordered" evidence="9">
    <location>
        <begin position="1117"/>
        <end position="1142"/>
    </location>
</feature>
<keyword evidence="3" id="KW-0677">Repeat</keyword>
<dbReference type="GO" id="GO:0005634">
    <property type="term" value="C:nucleus"/>
    <property type="evidence" value="ECO:0007669"/>
    <property type="project" value="UniProtKB-SubCell"/>
</dbReference>
<dbReference type="FunFam" id="3.30.160.60:FF:000045">
    <property type="entry name" value="ZFP69 zinc finger protein B"/>
    <property type="match status" value="1"/>
</dbReference>
<protein>
    <recommendedName>
        <fullName evidence="10">C2H2-type domain-containing protein</fullName>
    </recommendedName>
</protein>
<name>A0AAW0YFW4_CHEQU</name>
<evidence type="ECO:0000313" key="12">
    <source>
        <dbReference type="Proteomes" id="UP001445076"/>
    </source>
</evidence>
<dbReference type="PANTHER" id="PTHR24408:SF58">
    <property type="entry name" value="TRANSCRIPTION FACTOR (TFIIIA), PUTATIVE (AFU_ORTHOLOGUE AFUA_1G05150)-RELATED"/>
    <property type="match status" value="1"/>
</dbReference>
<evidence type="ECO:0000256" key="7">
    <source>
        <dbReference type="ARBA" id="ARBA00023242"/>
    </source>
</evidence>
<organism evidence="11 12">
    <name type="scientific">Cherax quadricarinatus</name>
    <name type="common">Australian red claw crayfish</name>
    <dbReference type="NCBI Taxonomy" id="27406"/>
    <lineage>
        <taxon>Eukaryota</taxon>
        <taxon>Metazoa</taxon>
        <taxon>Ecdysozoa</taxon>
        <taxon>Arthropoda</taxon>
        <taxon>Crustacea</taxon>
        <taxon>Multicrustacea</taxon>
        <taxon>Malacostraca</taxon>
        <taxon>Eumalacostraca</taxon>
        <taxon>Eucarida</taxon>
        <taxon>Decapoda</taxon>
        <taxon>Pleocyemata</taxon>
        <taxon>Astacidea</taxon>
        <taxon>Parastacoidea</taxon>
        <taxon>Parastacidae</taxon>
        <taxon>Cherax</taxon>
    </lineage>
</organism>
<dbReference type="EMBL" id="JARKIK010000007">
    <property type="protein sequence ID" value="KAK8750738.1"/>
    <property type="molecule type" value="Genomic_DNA"/>
</dbReference>
<feature type="domain" description="C2H2-type" evidence="10">
    <location>
        <begin position="1049"/>
        <end position="1072"/>
    </location>
</feature>
<dbReference type="Gene3D" id="3.30.160.60">
    <property type="entry name" value="Classic Zinc Finger"/>
    <property type="match status" value="5"/>
</dbReference>
<feature type="domain" description="C2H2-type" evidence="10">
    <location>
        <begin position="863"/>
        <end position="886"/>
    </location>
</feature>
<accession>A0AAW0YFW4</accession>
<keyword evidence="4 8" id="KW-0863">Zinc-finger</keyword>
<evidence type="ECO:0000256" key="9">
    <source>
        <dbReference type="SAM" id="MobiDB-lite"/>
    </source>
</evidence>
<evidence type="ECO:0000313" key="11">
    <source>
        <dbReference type="EMBL" id="KAK8750736.1"/>
    </source>
</evidence>
<evidence type="ECO:0000256" key="2">
    <source>
        <dbReference type="ARBA" id="ARBA00022723"/>
    </source>
</evidence>
<dbReference type="AlphaFoldDB" id="A0AAW0YFW4"/>